<dbReference type="Proteomes" id="UP001354971">
    <property type="component" value="Unassembled WGS sequence"/>
</dbReference>
<sequence length="165" mass="17942">MTDPYNILFLCTGNSARSIVAECLLNRMGDGRFRAYSAGSMPAGKVHPQALALLNSLGHETGALRSKSWDEFSADRADAPQMHFVFTVCDRAGAEVCPVWPGQPVNAHWGLPDPAAATGSEAEIRLAFAAAYRALERRIEAFISLPIESLNRLSLTSRLREIGQL</sequence>
<dbReference type="EMBL" id="JAZDRP010000011">
    <property type="protein sequence ID" value="MEE2527307.1"/>
    <property type="molecule type" value="Genomic_DNA"/>
</dbReference>
<dbReference type="InterPro" id="IPR023485">
    <property type="entry name" value="Ptyr_pPase"/>
</dbReference>
<dbReference type="PANTHER" id="PTHR43428:SF1">
    <property type="entry name" value="ARSENATE REDUCTASE"/>
    <property type="match status" value="1"/>
</dbReference>
<dbReference type="GO" id="GO:0030612">
    <property type="term" value="F:arsenate reductase (thioredoxin) activity"/>
    <property type="evidence" value="ECO:0007669"/>
    <property type="project" value="UniProtKB-EC"/>
</dbReference>
<evidence type="ECO:0000259" key="2">
    <source>
        <dbReference type="SMART" id="SM00226"/>
    </source>
</evidence>
<gene>
    <name evidence="3" type="ORF">V0U79_13150</name>
</gene>
<dbReference type="InterPro" id="IPR036196">
    <property type="entry name" value="Ptyr_pPase_sf"/>
</dbReference>
<dbReference type="SUPFAM" id="SSF52788">
    <property type="entry name" value="Phosphotyrosine protein phosphatases I"/>
    <property type="match status" value="1"/>
</dbReference>
<accession>A0ABU7LTR0</accession>
<proteinExistence type="predicted"/>
<evidence type="ECO:0000256" key="1">
    <source>
        <dbReference type="ARBA" id="ARBA00022849"/>
    </source>
</evidence>
<name>A0ABU7LTR0_9PROT</name>
<dbReference type="EC" id="1.20.4.4" evidence="3"/>
<protein>
    <submittedName>
        <fullName evidence="3">Arsenate reductase ArsC</fullName>
        <ecNumber evidence="3">1.20.4.4</ecNumber>
    </submittedName>
</protein>
<organism evidence="3 4">
    <name type="scientific">Hyphobacterium lacteum</name>
    <dbReference type="NCBI Taxonomy" id="3116575"/>
    <lineage>
        <taxon>Bacteria</taxon>
        <taxon>Pseudomonadati</taxon>
        <taxon>Pseudomonadota</taxon>
        <taxon>Alphaproteobacteria</taxon>
        <taxon>Maricaulales</taxon>
        <taxon>Maricaulaceae</taxon>
        <taxon>Hyphobacterium</taxon>
    </lineage>
</organism>
<evidence type="ECO:0000313" key="3">
    <source>
        <dbReference type="EMBL" id="MEE2527307.1"/>
    </source>
</evidence>
<comment type="caution">
    <text evidence="3">The sequence shown here is derived from an EMBL/GenBank/DDBJ whole genome shotgun (WGS) entry which is preliminary data.</text>
</comment>
<dbReference type="RefSeq" id="WP_330199969.1">
    <property type="nucleotide sequence ID" value="NZ_JAZDRP010000011.1"/>
</dbReference>
<keyword evidence="3" id="KW-0560">Oxidoreductase</keyword>
<dbReference type="Pfam" id="PF01451">
    <property type="entry name" value="LMWPc"/>
    <property type="match status" value="1"/>
</dbReference>
<feature type="domain" description="Phosphotyrosine protein phosphatase I" evidence="2">
    <location>
        <begin position="5"/>
        <end position="145"/>
    </location>
</feature>
<dbReference type="SMART" id="SM00226">
    <property type="entry name" value="LMWPc"/>
    <property type="match status" value="1"/>
</dbReference>
<dbReference type="Gene3D" id="3.40.50.2300">
    <property type="match status" value="1"/>
</dbReference>
<dbReference type="CDD" id="cd16345">
    <property type="entry name" value="LMWP_ArsC"/>
    <property type="match status" value="1"/>
</dbReference>
<keyword evidence="4" id="KW-1185">Reference proteome</keyword>
<keyword evidence="1" id="KW-0059">Arsenical resistance</keyword>
<evidence type="ECO:0000313" key="4">
    <source>
        <dbReference type="Proteomes" id="UP001354971"/>
    </source>
</evidence>
<reference evidence="3 4" key="1">
    <citation type="submission" date="2024-01" db="EMBL/GenBank/DDBJ databases">
        <title>Hyphobacterium bacterium isolated from marine sediment.</title>
        <authorList>
            <person name="Zhao S."/>
        </authorList>
    </citation>
    <scope>NUCLEOTIDE SEQUENCE [LARGE SCALE GENOMIC DNA]</scope>
    <source>
        <strain evidence="4">HN65</strain>
    </source>
</reference>
<dbReference type="PANTHER" id="PTHR43428">
    <property type="entry name" value="ARSENATE REDUCTASE"/>
    <property type="match status" value="1"/>
</dbReference>